<dbReference type="OrthoDB" id="104289at2"/>
<dbReference type="Proteomes" id="UP000182409">
    <property type="component" value="Unassembled WGS sequence"/>
</dbReference>
<dbReference type="SUPFAM" id="SSF52200">
    <property type="entry name" value="Toll/Interleukin receptor TIR domain"/>
    <property type="match status" value="1"/>
</dbReference>
<dbReference type="RefSeq" id="WP_074652576.1">
    <property type="nucleotide sequence ID" value="NZ_FNSD01000001.1"/>
</dbReference>
<dbReference type="InterPro" id="IPR000157">
    <property type="entry name" value="TIR_dom"/>
</dbReference>
<evidence type="ECO:0000259" key="1">
    <source>
        <dbReference type="PROSITE" id="PS50104"/>
    </source>
</evidence>
<feature type="domain" description="TIR" evidence="1">
    <location>
        <begin position="3"/>
        <end position="163"/>
    </location>
</feature>
<gene>
    <name evidence="2" type="ORF">SAMN05443244_0954</name>
</gene>
<dbReference type="EMBL" id="FNSD01000001">
    <property type="protein sequence ID" value="SEB52415.1"/>
    <property type="molecule type" value="Genomic_DNA"/>
</dbReference>
<reference evidence="2 3" key="1">
    <citation type="submission" date="2016-10" db="EMBL/GenBank/DDBJ databases">
        <authorList>
            <person name="de Groot N.N."/>
        </authorList>
    </citation>
    <scope>NUCLEOTIDE SEQUENCE [LARGE SCALE GENOMIC DNA]</scope>
    <source>
        <strain evidence="2 3">AB35.6</strain>
    </source>
</reference>
<evidence type="ECO:0000313" key="2">
    <source>
        <dbReference type="EMBL" id="SEB52415.1"/>
    </source>
</evidence>
<dbReference type="AlphaFoldDB" id="A0A1H4K2T1"/>
<dbReference type="InterPro" id="IPR035897">
    <property type="entry name" value="Toll_tir_struct_dom_sf"/>
</dbReference>
<proteinExistence type="predicted"/>
<sequence>MSFDNHLFISYAHIDDIPLSVEQDGWVSQFHKDLWGMLTRKLGRKATIWRDPKLNGTDRFESRIVAQFAHSALLLSIVSPRYLESEWCQRELKEFCEIAERQEGLTISDRFRLIKVVKSPPFSDQTLPAIMRQMLGYDFYEISDDETPVELDPLFGKQYKEKYYAKLNKLAWELSKTLREMERGVLSPAQDAIEAPVPTVYLAECSYDQRDVREALDAELKARGYRILPESPLARDESTFLLQVEQCLRQSQLAIHLVGANYGAVPDGPSQKSIIVLQNELAIRICREQTLPRIIWMPESARSRSTAHNEFVTLLETDPETQFGADLITDDNPETIKTSITAALSKLQNTPEPPPVPVPGAVNRLIYVPCTVGDRRNLKELLQQLRALGYETELPAFEGSAEEMRAANQALMQQCAAIVIFYGSGTEAWKLSVRNEIRKVLGLGQLQGGVPVFTYLAAPSTETKLMIADVETNIIDALNGLTPEALAPLHRAIQAGAR</sequence>
<dbReference type="PROSITE" id="PS50104">
    <property type="entry name" value="TIR"/>
    <property type="match status" value="1"/>
</dbReference>
<accession>A0A1H4K2T1</accession>
<dbReference type="GO" id="GO:0007165">
    <property type="term" value="P:signal transduction"/>
    <property type="evidence" value="ECO:0007669"/>
    <property type="project" value="InterPro"/>
</dbReference>
<name>A0A1H4K2T1_9BACT</name>
<dbReference type="Gene3D" id="3.40.50.10140">
    <property type="entry name" value="Toll/interleukin-1 receptor homology (TIR) domain"/>
    <property type="match status" value="1"/>
</dbReference>
<evidence type="ECO:0000313" key="3">
    <source>
        <dbReference type="Proteomes" id="UP000182409"/>
    </source>
</evidence>
<protein>
    <submittedName>
        <fullName evidence="2">TIR domain-containing protein</fullName>
    </submittedName>
</protein>
<organism evidence="2 3">
    <name type="scientific">Terriglobus roseus</name>
    <dbReference type="NCBI Taxonomy" id="392734"/>
    <lineage>
        <taxon>Bacteria</taxon>
        <taxon>Pseudomonadati</taxon>
        <taxon>Acidobacteriota</taxon>
        <taxon>Terriglobia</taxon>
        <taxon>Terriglobales</taxon>
        <taxon>Acidobacteriaceae</taxon>
        <taxon>Terriglobus</taxon>
    </lineage>
</organism>